<name>A0A0B6Z2Q1_9EUPU</name>
<dbReference type="AlphaFoldDB" id="A0A0B6Z2Q1"/>
<reference evidence="1" key="1">
    <citation type="submission" date="2014-12" db="EMBL/GenBank/DDBJ databases">
        <title>Insight into the proteome of Arion vulgaris.</title>
        <authorList>
            <person name="Aradska J."/>
            <person name="Bulat T."/>
            <person name="Smidak R."/>
            <person name="Sarate P."/>
            <person name="Gangsoo J."/>
            <person name="Sialana F."/>
            <person name="Bilban M."/>
            <person name="Lubec G."/>
        </authorList>
    </citation>
    <scope>NUCLEOTIDE SEQUENCE</scope>
    <source>
        <tissue evidence="1">Skin</tissue>
    </source>
</reference>
<organism evidence="1">
    <name type="scientific">Arion vulgaris</name>
    <dbReference type="NCBI Taxonomy" id="1028688"/>
    <lineage>
        <taxon>Eukaryota</taxon>
        <taxon>Metazoa</taxon>
        <taxon>Spiralia</taxon>
        <taxon>Lophotrochozoa</taxon>
        <taxon>Mollusca</taxon>
        <taxon>Gastropoda</taxon>
        <taxon>Heterobranchia</taxon>
        <taxon>Euthyneura</taxon>
        <taxon>Panpulmonata</taxon>
        <taxon>Eupulmonata</taxon>
        <taxon>Stylommatophora</taxon>
        <taxon>Helicina</taxon>
        <taxon>Arionoidea</taxon>
        <taxon>Arionidae</taxon>
        <taxon>Arion</taxon>
    </lineage>
</organism>
<feature type="non-terminal residue" evidence="1">
    <location>
        <position position="1"/>
    </location>
</feature>
<protein>
    <submittedName>
        <fullName evidence="1">Uncharacterized protein</fullName>
    </submittedName>
</protein>
<evidence type="ECO:0000313" key="1">
    <source>
        <dbReference type="EMBL" id="CEK62226.1"/>
    </source>
</evidence>
<dbReference type="EMBL" id="HACG01015361">
    <property type="protein sequence ID" value="CEK62226.1"/>
    <property type="molecule type" value="Transcribed_RNA"/>
</dbReference>
<sequence>KVSAFSNFKKVKVDSLPIEQHVVSSQNLVSPFLTSQTSLRCSSVLKLNDNLYNNNASSSFSFVPEHHHADYNALLSHLSACSSSAVTNNHLSL</sequence>
<gene>
    <name evidence="1" type="primary">ORF44580</name>
</gene>
<proteinExistence type="predicted"/>
<accession>A0A0B6Z2Q1</accession>
<feature type="non-terminal residue" evidence="1">
    <location>
        <position position="93"/>
    </location>
</feature>